<dbReference type="InterPro" id="IPR022929">
    <property type="entry name" value="Put_MntP"/>
</dbReference>
<evidence type="ECO:0000256" key="6">
    <source>
        <dbReference type="ARBA" id="ARBA00023136"/>
    </source>
</evidence>
<feature type="transmembrane region" description="Helical" evidence="8">
    <location>
        <begin position="96"/>
        <end position="120"/>
    </location>
</feature>
<keyword evidence="6 8" id="KW-0472">Membrane</keyword>
<keyword evidence="3 8" id="KW-0812">Transmembrane</keyword>
<sequence>MISTLALAVGVSADAFTVSIGNGARQDRHRTVDMLLIAFLFAAAETVALLLGWSLGHAANAYVAAVDHWIAFGILGGVGAKMIWESLVANPDSGPAVIWPTLALTAIGTSVDTFAVGAVLALMEDALVPTALAIAAVTFVMACLGMLLGRAAGTALGRPAGAIGGVILIAIGSVILVQHLGVWA</sequence>
<keyword evidence="10" id="KW-1185">Reference proteome</keyword>
<keyword evidence="7 8" id="KW-0464">Manganese</keyword>
<evidence type="ECO:0000256" key="1">
    <source>
        <dbReference type="ARBA" id="ARBA00022448"/>
    </source>
</evidence>
<dbReference type="EMBL" id="FNBW01000014">
    <property type="protein sequence ID" value="SDG31644.1"/>
    <property type="molecule type" value="Genomic_DNA"/>
</dbReference>
<evidence type="ECO:0000256" key="5">
    <source>
        <dbReference type="ARBA" id="ARBA00023065"/>
    </source>
</evidence>
<evidence type="ECO:0000313" key="10">
    <source>
        <dbReference type="Proteomes" id="UP000198615"/>
    </source>
</evidence>
<keyword evidence="5 8" id="KW-0406">Ion transport</keyword>
<accession>A0A8G2F032</accession>
<dbReference type="GO" id="GO:0005886">
    <property type="term" value="C:plasma membrane"/>
    <property type="evidence" value="ECO:0007669"/>
    <property type="project" value="UniProtKB-SubCell"/>
</dbReference>
<reference evidence="9 10" key="1">
    <citation type="submission" date="2016-10" db="EMBL/GenBank/DDBJ databases">
        <authorList>
            <person name="Varghese N."/>
            <person name="Submissions S."/>
        </authorList>
    </citation>
    <scope>NUCLEOTIDE SEQUENCE [LARGE SCALE GENOMIC DNA]</scope>
    <source>
        <strain evidence="9 10">DSM 18839</strain>
    </source>
</reference>
<gene>
    <name evidence="8" type="primary">mntP</name>
    <name evidence="9" type="ORF">SAMN05660686_04009</name>
</gene>
<evidence type="ECO:0000256" key="2">
    <source>
        <dbReference type="ARBA" id="ARBA00022475"/>
    </source>
</evidence>
<dbReference type="PANTHER" id="PTHR35529">
    <property type="entry name" value="MANGANESE EFFLUX PUMP MNTP-RELATED"/>
    <property type="match status" value="1"/>
</dbReference>
<dbReference type="OrthoDB" id="9811590at2"/>
<feature type="transmembrane region" description="Helical" evidence="8">
    <location>
        <begin position="61"/>
        <end position="84"/>
    </location>
</feature>
<feature type="transmembrane region" description="Helical" evidence="8">
    <location>
        <begin position="35"/>
        <end position="55"/>
    </location>
</feature>
<dbReference type="PANTHER" id="PTHR35529:SF1">
    <property type="entry name" value="MANGANESE EFFLUX PUMP MNTP-RELATED"/>
    <property type="match status" value="1"/>
</dbReference>
<dbReference type="Proteomes" id="UP000198615">
    <property type="component" value="Unassembled WGS sequence"/>
</dbReference>
<dbReference type="Pfam" id="PF02659">
    <property type="entry name" value="Mntp"/>
    <property type="match status" value="1"/>
</dbReference>
<comment type="similarity">
    <text evidence="8">Belongs to the MntP (TC 9.B.29) family.</text>
</comment>
<evidence type="ECO:0000256" key="4">
    <source>
        <dbReference type="ARBA" id="ARBA00022989"/>
    </source>
</evidence>
<evidence type="ECO:0000313" key="9">
    <source>
        <dbReference type="EMBL" id="SDG31644.1"/>
    </source>
</evidence>
<comment type="subcellular location">
    <subcellularLocation>
        <location evidence="8">Cell membrane</location>
        <topology evidence="8">Multi-pass membrane protein</topology>
    </subcellularLocation>
</comment>
<proteinExistence type="inferred from homology"/>
<evidence type="ECO:0000256" key="3">
    <source>
        <dbReference type="ARBA" id="ARBA00022692"/>
    </source>
</evidence>
<dbReference type="InterPro" id="IPR003810">
    <property type="entry name" value="Mntp/YtaF"/>
</dbReference>
<name>A0A8G2F032_9PROT</name>
<organism evidence="9 10">
    <name type="scientific">Thalassobaculum litoreum DSM 18839</name>
    <dbReference type="NCBI Taxonomy" id="1123362"/>
    <lineage>
        <taxon>Bacteria</taxon>
        <taxon>Pseudomonadati</taxon>
        <taxon>Pseudomonadota</taxon>
        <taxon>Alphaproteobacteria</taxon>
        <taxon>Rhodospirillales</taxon>
        <taxon>Thalassobaculaceae</taxon>
        <taxon>Thalassobaculum</taxon>
    </lineage>
</organism>
<dbReference type="AlphaFoldDB" id="A0A8G2F032"/>
<evidence type="ECO:0000256" key="8">
    <source>
        <dbReference type="HAMAP-Rule" id="MF_01521"/>
    </source>
</evidence>
<dbReference type="GO" id="GO:0005384">
    <property type="term" value="F:manganese ion transmembrane transporter activity"/>
    <property type="evidence" value="ECO:0007669"/>
    <property type="project" value="UniProtKB-UniRule"/>
</dbReference>
<protein>
    <recommendedName>
        <fullName evidence="8">Putative manganese efflux pump MntP</fullName>
    </recommendedName>
</protein>
<comment type="function">
    <text evidence="8">Probably functions as a manganese efflux pump.</text>
</comment>
<feature type="transmembrane region" description="Helical" evidence="8">
    <location>
        <begin position="160"/>
        <end position="181"/>
    </location>
</feature>
<dbReference type="HAMAP" id="MF_01521">
    <property type="entry name" value="MntP_pump"/>
    <property type="match status" value="1"/>
</dbReference>
<feature type="transmembrane region" description="Helical" evidence="8">
    <location>
        <begin position="126"/>
        <end position="148"/>
    </location>
</feature>
<keyword evidence="1 8" id="KW-0813">Transport</keyword>
<keyword evidence="4 8" id="KW-1133">Transmembrane helix</keyword>
<keyword evidence="2 8" id="KW-1003">Cell membrane</keyword>
<dbReference type="RefSeq" id="WP_028795874.1">
    <property type="nucleotide sequence ID" value="NZ_FNBW01000014.1"/>
</dbReference>
<evidence type="ECO:0000256" key="7">
    <source>
        <dbReference type="ARBA" id="ARBA00023211"/>
    </source>
</evidence>
<comment type="caution">
    <text evidence="9">The sequence shown here is derived from an EMBL/GenBank/DDBJ whole genome shotgun (WGS) entry which is preliminary data.</text>
</comment>